<proteinExistence type="predicted"/>
<evidence type="ECO:0000256" key="1">
    <source>
        <dbReference type="SAM" id="MobiDB-lite"/>
    </source>
</evidence>
<reference evidence="2 3" key="1">
    <citation type="journal article" date="2017" name="Mol. Plant">
        <title>The Genome of Medicinal Plant Macleaya cordata Provides New Insights into Benzylisoquinoline Alkaloids Metabolism.</title>
        <authorList>
            <person name="Liu X."/>
            <person name="Liu Y."/>
            <person name="Huang P."/>
            <person name="Ma Y."/>
            <person name="Qing Z."/>
            <person name="Tang Q."/>
            <person name="Cao H."/>
            <person name="Cheng P."/>
            <person name="Zheng Y."/>
            <person name="Yuan Z."/>
            <person name="Zhou Y."/>
            <person name="Liu J."/>
            <person name="Tang Z."/>
            <person name="Zhuo Y."/>
            <person name="Zhang Y."/>
            <person name="Yu L."/>
            <person name="Huang J."/>
            <person name="Yang P."/>
            <person name="Peng Q."/>
            <person name="Zhang J."/>
            <person name="Jiang W."/>
            <person name="Zhang Z."/>
            <person name="Lin K."/>
            <person name="Ro D.K."/>
            <person name="Chen X."/>
            <person name="Xiong X."/>
            <person name="Shang Y."/>
            <person name="Huang S."/>
            <person name="Zeng J."/>
        </authorList>
    </citation>
    <scope>NUCLEOTIDE SEQUENCE [LARGE SCALE GENOMIC DNA]</scope>
    <source>
        <strain evidence="3">cv. BLH2017</strain>
        <tissue evidence="2">Root</tissue>
    </source>
</reference>
<dbReference type="Proteomes" id="UP000195402">
    <property type="component" value="Unassembled WGS sequence"/>
</dbReference>
<gene>
    <name evidence="2" type="ORF">BVC80_8655g7</name>
</gene>
<dbReference type="FunCoup" id="A0A200Q2X1">
    <property type="interactions" value="533"/>
</dbReference>
<dbReference type="GO" id="GO:0005634">
    <property type="term" value="C:nucleus"/>
    <property type="evidence" value="ECO:0007669"/>
    <property type="project" value="InterPro"/>
</dbReference>
<dbReference type="OMA" id="AENDGQH"/>
<dbReference type="InParanoid" id="A0A200Q2X1"/>
<dbReference type="InterPro" id="IPR034590">
    <property type="entry name" value="POLYCHOME/GIG1"/>
</dbReference>
<dbReference type="STRING" id="56857.A0A200Q2X1"/>
<evidence type="ECO:0000313" key="2">
    <source>
        <dbReference type="EMBL" id="OVA04810.1"/>
    </source>
</evidence>
<comment type="caution">
    <text evidence="2">The sequence shown here is derived from an EMBL/GenBank/DDBJ whole genome shotgun (WGS) entry which is preliminary data.</text>
</comment>
<sequence length="239" mass="26547">MIESRDRLIREEDPLTPMSGGRSPVGISRFSTGGERNLFGSGSPSRTTSSVMGFSGSSMGLMAMAASRNLAMRRVGYGTSRLGYGRGRNLLEYSSLGSENINPSGTGRRCRGRAIERRRNRLREAERHRLANLSPQEPTVRDPTLPTTGASLEHKISLTSPIPTASVKDSPSTVAHFPKILLKDQCTSESDFLTPQKKLLNSIDEVEKVVMKEFQRIQKTPIARKVEREKKVRKLMSMR</sequence>
<feature type="region of interest" description="Disordered" evidence="1">
    <location>
        <begin position="1"/>
        <end position="50"/>
    </location>
</feature>
<dbReference type="OrthoDB" id="1916775at2759"/>
<dbReference type="GO" id="GO:0051783">
    <property type="term" value="P:regulation of nuclear division"/>
    <property type="evidence" value="ECO:0007669"/>
    <property type="project" value="InterPro"/>
</dbReference>
<organism evidence="2 3">
    <name type="scientific">Macleaya cordata</name>
    <name type="common">Five-seeded plume-poppy</name>
    <name type="synonym">Bocconia cordata</name>
    <dbReference type="NCBI Taxonomy" id="56857"/>
    <lineage>
        <taxon>Eukaryota</taxon>
        <taxon>Viridiplantae</taxon>
        <taxon>Streptophyta</taxon>
        <taxon>Embryophyta</taxon>
        <taxon>Tracheophyta</taxon>
        <taxon>Spermatophyta</taxon>
        <taxon>Magnoliopsida</taxon>
        <taxon>Ranunculales</taxon>
        <taxon>Papaveraceae</taxon>
        <taxon>Papaveroideae</taxon>
        <taxon>Macleaya</taxon>
    </lineage>
</organism>
<keyword evidence="3" id="KW-1185">Reference proteome</keyword>
<name>A0A200Q2X1_MACCD</name>
<dbReference type="EMBL" id="MVGT01003254">
    <property type="protein sequence ID" value="OVA04810.1"/>
    <property type="molecule type" value="Genomic_DNA"/>
</dbReference>
<protein>
    <submittedName>
        <fullName evidence="2">Uncharacterized protein</fullName>
    </submittedName>
</protein>
<dbReference type="PANTHER" id="PTHR35119">
    <property type="entry name" value="PROTEIN POLYCHOME"/>
    <property type="match status" value="1"/>
</dbReference>
<dbReference type="PANTHER" id="PTHR35119:SF1">
    <property type="entry name" value="PROTEIN POLYCHOME"/>
    <property type="match status" value="1"/>
</dbReference>
<accession>A0A200Q2X1</accession>
<feature type="compositionally biased region" description="Basic and acidic residues" evidence="1">
    <location>
        <begin position="1"/>
        <end position="13"/>
    </location>
</feature>
<dbReference type="AlphaFoldDB" id="A0A200Q2X1"/>
<evidence type="ECO:0000313" key="3">
    <source>
        <dbReference type="Proteomes" id="UP000195402"/>
    </source>
</evidence>